<keyword evidence="18" id="KW-1185">Reference proteome</keyword>
<comment type="similarity">
    <text evidence="1 12">Belongs to the prokaryotic molybdopterin-containing oxidoreductase family. NasA/NapA/NarB subfamily.</text>
</comment>
<dbReference type="GO" id="GO:0051539">
    <property type="term" value="F:4 iron, 4 sulfur cluster binding"/>
    <property type="evidence" value="ECO:0007669"/>
    <property type="project" value="UniProtKB-KW"/>
</dbReference>
<accession>A0A9E6STX5</accession>
<dbReference type="KEGG" id="ebz:J7S26_05990"/>
<dbReference type="AlphaFoldDB" id="A0A9E6STX5"/>
<evidence type="ECO:0000256" key="6">
    <source>
        <dbReference type="ARBA" id="ARBA00022729"/>
    </source>
</evidence>
<evidence type="ECO:0000313" key="18">
    <source>
        <dbReference type="Proteomes" id="UP000636394"/>
    </source>
</evidence>
<dbReference type="InterPro" id="IPR006657">
    <property type="entry name" value="MoPterin_dinucl-bd_dom"/>
</dbReference>
<comment type="subcellular location">
    <subcellularLocation>
        <location evidence="12">Secreted</location>
    </subcellularLocation>
    <text evidence="12">Membrane-associated.</text>
</comment>
<feature type="domain" description="4Fe-4S Mo/W bis-MGD-type" evidence="15">
    <location>
        <begin position="59"/>
        <end position="115"/>
    </location>
</feature>
<feature type="binding site" evidence="12">
    <location>
        <position position="171"/>
    </location>
    <ligand>
        <name>Mo-bis(molybdopterin guanine dinucleotide)</name>
        <dbReference type="ChEBI" id="CHEBI:60539"/>
    </ligand>
</feature>
<feature type="binding site" evidence="12">
    <location>
        <position position="73"/>
    </location>
    <ligand>
        <name>[4Fe-4S] cluster</name>
        <dbReference type="ChEBI" id="CHEBI:49883"/>
    </ligand>
</feature>
<comment type="subunit">
    <text evidence="12">Component of the nitrate reductase NapAB complex composed of NapA and NapB.</text>
</comment>
<dbReference type="EMBL" id="CP072829">
    <property type="protein sequence ID" value="QTU83920.1"/>
    <property type="molecule type" value="Genomic_DNA"/>
</dbReference>
<dbReference type="GO" id="GO:0050140">
    <property type="term" value="F:nitrate reductase (cytochrome) activity"/>
    <property type="evidence" value="ECO:0007669"/>
    <property type="project" value="UniProtKB-EC"/>
</dbReference>
<dbReference type="GO" id="GO:0043546">
    <property type="term" value="F:molybdopterin cofactor binding"/>
    <property type="evidence" value="ECO:0007669"/>
    <property type="project" value="InterPro"/>
</dbReference>
<dbReference type="Proteomes" id="UP000671910">
    <property type="component" value="Chromosome"/>
</dbReference>
<dbReference type="Gene3D" id="3.40.228.10">
    <property type="entry name" value="Dimethylsulfoxide Reductase, domain 2"/>
    <property type="match status" value="1"/>
</dbReference>
<keyword evidence="3 12" id="KW-0004">4Fe-4S</keyword>
<evidence type="ECO:0000256" key="7">
    <source>
        <dbReference type="ARBA" id="ARBA00022982"/>
    </source>
</evidence>
<comment type="PTM">
    <text evidence="12">Predicted to be exported by the Tat system. The position of the signal peptide cleavage has not been experimentally proven.</text>
</comment>
<dbReference type="RefSeq" id="WP_166339174.1">
    <property type="nucleotide sequence ID" value="NZ_CP072829.1"/>
</dbReference>
<dbReference type="GO" id="GO:0042128">
    <property type="term" value="P:nitrate assimilation"/>
    <property type="evidence" value="ECO:0007669"/>
    <property type="project" value="UniProtKB-UniRule"/>
</dbReference>
<dbReference type="Pfam" id="PF04879">
    <property type="entry name" value="Molybdop_Fe4S4"/>
    <property type="match status" value="1"/>
</dbReference>
<feature type="binding site" evidence="12">
    <location>
        <position position="69"/>
    </location>
    <ligand>
        <name>[4Fe-4S] cluster</name>
        <dbReference type="ChEBI" id="CHEBI:49883"/>
    </ligand>
</feature>
<feature type="binding site" evidence="12">
    <location>
        <position position="836"/>
    </location>
    <ligand>
        <name>Mo-bis(molybdopterin guanine dinucleotide)</name>
        <dbReference type="ChEBI" id="CHEBI:60539"/>
    </ligand>
</feature>
<keyword evidence="11 12" id="KW-0534">Nitrate assimilation</keyword>
<dbReference type="PANTHER" id="PTHR43105:SF11">
    <property type="entry name" value="PERIPLASMIC NITRATE REDUCTASE"/>
    <property type="match status" value="1"/>
</dbReference>
<dbReference type="Gene3D" id="3.30.200.210">
    <property type="match status" value="1"/>
</dbReference>
<keyword evidence="8 12" id="KW-0560">Oxidoreductase</keyword>
<keyword evidence="2 12" id="KW-0813">Transport</keyword>
<sequence length="862" mass="95444">MELSRRKFIKTSAIAMASAAATGSIASLVGCSSPEPAEEGADPAASADTEAAANDREGITQTVGVCRFCGCGCGVIVEAKDGKVVAVKGDPDNGSNLGLNCVKGYHLATVLYGEDRLTTPMIRDDKATKGTGVGAGLREATWDEALDLVASKLRETWKADKSRLAFWGSGQQPIVEGYCQAKFWKAGLLSNNIDPNARLCMASAVVGFMNVFQTDEPAGCYSDIDETDTFVTWGANMAEAHPMLYSRVQARILNGDDVKHYDITTMNTRTSVNADKVLLMNPGSDLAIANAVANYLIVNDLYDKEFVADHLKFKQGTEDIGNAFEDGYDKSDVGQTVDAVEEITFEQFAERLAPYTLEYAEEISGVPAADIKELAEVFADKSRKVLSLWTMGVNQHNRGTWMNHCIYNIHLLTGRYARPGDGAFSLTGQPSACGTAREVGTFCHRLPADLLVAQEPHRRYSEAIWNLPEGYLDAIEKPGMHTVKIFRELSNGNIDFLWSAHNNWAVSMPNLTRFLGKGDKKGIIDAFIVVSEVYPTLSTQYADVVLPAAMWVEREGQFGNAERRTAVFEKAVDPPGDAKWDLWMLMEIAKRTLEGETIGETDAFDALFGEWYDKDAADFKGDGRETSRAIWEEYRTFSNPSLNPAAEAINVEAKLKMENKQLAPYDEYIENHGLTWPVREVDGKWLATKWRFCDGPQEDGFDQYGIEQYGTQDLAGGVSFYKSADQRPSVVFRPWEPPAEEPSEEYPFWLCTGRLLEHWHTGSMTRRVPELDRALPEALMDMNPDDCKELGLVDGDMARVTSRYGTCEVKVSTAGRTGQPRGRVFVPFFAEETLINLVVQDVYCPLSKEPDYKKTPVRIEKA</sequence>
<comment type="function">
    <text evidence="12">Catalytic subunit of the nitrate reductase complex NapAB. Receives electrons from NapB and catalyzes the reduction of nitrate to nitrite.</text>
</comment>
<feature type="binding site" evidence="12">
    <location>
        <begin position="531"/>
        <end position="532"/>
    </location>
    <ligand>
        <name>Mo-bis(molybdopterin guanine dinucleotide)</name>
        <dbReference type="ChEBI" id="CHEBI:60539"/>
    </ligand>
</feature>
<dbReference type="EC" id="1.9.6.1" evidence="12"/>
<dbReference type="PROSITE" id="PS51257">
    <property type="entry name" value="PROKAR_LIPOPROTEIN"/>
    <property type="match status" value="1"/>
</dbReference>
<dbReference type="InterPro" id="IPR006963">
    <property type="entry name" value="Mopterin_OxRdtase_4Fe-4S_dom"/>
</dbReference>
<dbReference type="GO" id="GO:0016020">
    <property type="term" value="C:membrane"/>
    <property type="evidence" value="ECO:0007669"/>
    <property type="project" value="TreeGrafter"/>
</dbReference>
<name>A0A9E6STX5_9ACTN</name>
<feature type="binding site" evidence="12">
    <location>
        <position position="828"/>
    </location>
    <ligand>
        <name>substrate</name>
    </ligand>
</feature>
<reference evidence="16 18" key="1">
    <citation type="submission" date="2019-11" db="EMBL/GenBank/DDBJ databases">
        <title>Eggerthellaceae novel genus isolated from the rectal contents of marmort.</title>
        <authorList>
            <person name="Zhang G."/>
        </authorList>
    </citation>
    <scope>NUCLEOTIDE SEQUENCE [LARGE SCALE GENOMIC DNA]</scope>
    <source>
        <strain evidence="16">Zg-886</strain>
        <strain evidence="18">zg-886</strain>
    </source>
</reference>
<feature type="binding site" evidence="12">
    <location>
        <position position="581"/>
    </location>
    <ligand>
        <name>Mo-bis(molybdopterin guanine dinucleotide)</name>
        <dbReference type="ChEBI" id="CHEBI:60539"/>
    </ligand>
</feature>
<comment type="catalytic activity">
    <reaction evidence="12">
        <text>2 Fe(II)-[cytochrome] + nitrate + 2 H(+) = 2 Fe(III)-[cytochrome] + nitrite + H2O</text>
        <dbReference type="Rhea" id="RHEA:12909"/>
        <dbReference type="Rhea" id="RHEA-COMP:11777"/>
        <dbReference type="Rhea" id="RHEA-COMP:11778"/>
        <dbReference type="ChEBI" id="CHEBI:15377"/>
        <dbReference type="ChEBI" id="CHEBI:15378"/>
        <dbReference type="ChEBI" id="CHEBI:16301"/>
        <dbReference type="ChEBI" id="CHEBI:17632"/>
        <dbReference type="ChEBI" id="CHEBI:29033"/>
        <dbReference type="ChEBI" id="CHEBI:29034"/>
        <dbReference type="EC" id="1.9.6.1"/>
    </reaction>
</comment>
<keyword evidence="7 12" id="KW-0249">Electron transport</keyword>
<comment type="caution">
    <text evidence="12">Lacks conserved residue(s) required for the propagation of feature annotation.</text>
</comment>
<dbReference type="FunFam" id="2.40.40.20:FF:000005">
    <property type="entry name" value="Periplasmic nitrate reductase"/>
    <property type="match status" value="1"/>
</dbReference>
<dbReference type="GO" id="GO:0009325">
    <property type="term" value="C:nitrate reductase complex"/>
    <property type="evidence" value="ECO:0007669"/>
    <property type="project" value="TreeGrafter"/>
</dbReference>
<feature type="chain" id="PRO_5038543549" description="Nitrate reductase" evidence="14">
    <location>
        <begin position="27"/>
        <end position="862"/>
    </location>
</feature>
<dbReference type="CDD" id="cd02791">
    <property type="entry name" value="MopB_CT_Nitrate-R-NapA-like"/>
    <property type="match status" value="1"/>
</dbReference>
<feature type="binding site" evidence="12">
    <location>
        <position position="101"/>
    </location>
    <ligand>
        <name>[4Fe-4S] cluster</name>
        <dbReference type="ChEBI" id="CHEBI:49883"/>
    </ligand>
</feature>
<evidence type="ECO:0000256" key="12">
    <source>
        <dbReference type="HAMAP-Rule" id="MF_01630"/>
    </source>
</evidence>
<feature type="compositionally biased region" description="Low complexity" evidence="13">
    <location>
        <begin position="42"/>
        <end position="51"/>
    </location>
</feature>
<evidence type="ECO:0000313" key="17">
    <source>
        <dbReference type="EMBL" id="QTU83920.1"/>
    </source>
</evidence>
<dbReference type="GO" id="GO:0009055">
    <property type="term" value="F:electron transfer activity"/>
    <property type="evidence" value="ECO:0007669"/>
    <property type="project" value="UniProtKB-UniRule"/>
</dbReference>
<dbReference type="GO" id="GO:0005506">
    <property type="term" value="F:iron ion binding"/>
    <property type="evidence" value="ECO:0007669"/>
    <property type="project" value="UniProtKB-UniRule"/>
</dbReference>
<dbReference type="GO" id="GO:0006777">
    <property type="term" value="P:Mo-molybdopterin cofactor biosynthetic process"/>
    <property type="evidence" value="ECO:0007669"/>
    <property type="project" value="UniProtKB-UniRule"/>
</dbReference>
<dbReference type="Pfam" id="PF00384">
    <property type="entry name" value="Molybdopterin"/>
    <property type="match status" value="1"/>
</dbReference>
<feature type="binding site" evidence="12">
    <location>
        <position position="391"/>
    </location>
    <ligand>
        <name>Mo-bis(molybdopterin guanine dinucleotide)</name>
        <dbReference type="ChEBI" id="CHEBI:60539"/>
    </ligand>
</feature>
<feature type="binding site" evidence="12">
    <location>
        <begin position="283"/>
        <end position="285"/>
    </location>
    <ligand>
        <name>Mo-bis(molybdopterin guanine dinucleotide)</name>
        <dbReference type="ChEBI" id="CHEBI:60539"/>
    </ligand>
</feature>
<feature type="region of interest" description="Disordered" evidence="13">
    <location>
        <begin position="32"/>
        <end position="51"/>
    </location>
</feature>
<evidence type="ECO:0000256" key="4">
    <source>
        <dbReference type="ARBA" id="ARBA00022505"/>
    </source>
</evidence>
<evidence type="ECO:0000313" key="19">
    <source>
        <dbReference type="Proteomes" id="UP000671910"/>
    </source>
</evidence>
<organism evidence="17 19">
    <name type="scientific">Xiamenia xianingshaonis</name>
    <dbReference type="NCBI Taxonomy" id="2682776"/>
    <lineage>
        <taxon>Bacteria</taxon>
        <taxon>Bacillati</taxon>
        <taxon>Actinomycetota</taxon>
        <taxon>Coriobacteriia</taxon>
        <taxon>Eggerthellales</taxon>
        <taxon>Eggerthellaceae</taxon>
        <taxon>Xiamenia</taxon>
    </lineage>
</organism>
<evidence type="ECO:0000256" key="8">
    <source>
        <dbReference type="ARBA" id="ARBA00023002"/>
    </source>
</evidence>
<gene>
    <name evidence="12" type="primary">napA</name>
    <name evidence="16" type="ORF">GMI68_04615</name>
    <name evidence="17" type="ORF">J7S26_05990</name>
</gene>
<dbReference type="GO" id="GO:0005576">
    <property type="term" value="C:extracellular region"/>
    <property type="evidence" value="ECO:0007669"/>
    <property type="project" value="UniProtKB-SubCell"/>
</dbReference>
<evidence type="ECO:0000259" key="15">
    <source>
        <dbReference type="PROSITE" id="PS51669"/>
    </source>
</evidence>
<dbReference type="SUPFAM" id="SSF50692">
    <property type="entry name" value="ADC-like"/>
    <property type="match status" value="1"/>
</dbReference>
<feature type="binding site" evidence="12">
    <location>
        <position position="196"/>
    </location>
    <ligand>
        <name>Mo-bis(molybdopterin guanine dinucleotide)</name>
        <dbReference type="ChEBI" id="CHEBI:60539"/>
    </ligand>
</feature>
<feature type="binding site" evidence="12">
    <location>
        <position position="200"/>
    </location>
    <ligand>
        <name>Mo-bis(molybdopterin guanine dinucleotide)</name>
        <dbReference type="ChEBI" id="CHEBI:60539"/>
    </ligand>
</feature>
<dbReference type="InterPro" id="IPR006311">
    <property type="entry name" value="TAT_signal"/>
</dbReference>
<dbReference type="Gene3D" id="2.40.40.20">
    <property type="match status" value="1"/>
</dbReference>
<evidence type="ECO:0000256" key="5">
    <source>
        <dbReference type="ARBA" id="ARBA00022723"/>
    </source>
</evidence>
<feature type="binding site" evidence="12">
    <location>
        <position position="103"/>
    </location>
    <ligand>
        <name>Mo-bis(molybdopterin guanine dinucleotide)</name>
        <dbReference type="ChEBI" id="CHEBI:60539"/>
    </ligand>
</feature>
<feature type="binding site" evidence="12">
    <location>
        <position position="66"/>
    </location>
    <ligand>
        <name>[4Fe-4S] cluster</name>
        <dbReference type="ChEBI" id="CHEBI:49883"/>
    </ligand>
</feature>
<keyword evidence="6 12" id="KW-0732">Signal</keyword>
<feature type="binding site" evidence="12">
    <location>
        <position position="395"/>
    </location>
    <ligand>
        <name>Mo-bis(molybdopterin guanine dinucleotide)</name>
        <dbReference type="ChEBI" id="CHEBI:60539"/>
    </ligand>
</feature>
<evidence type="ECO:0000256" key="9">
    <source>
        <dbReference type="ARBA" id="ARBA00023004"/>
    </source>
</evidence>
<dbReference type="InterPro" id="IPR009010">
    <property type="entry name" value="Asp_de-COase-like_dom_sf"/>
</dbReference>
<reference evidence="17" key="2">
    <citation type="submission" date="2021-04" db="EMBL/GenBank/DDBJ databases">
        <title>Novel species in family Eggerthellaceae.</title>
        <authorList>
            <person name="Zhang G."/>
        </authorList>
    </citation>
    <scope>NUCLEOTIDE SEQUENCE</scope>
    <source>
        <strain evidence="17">Zg-886</strain>
    </source>
</reference>
<dbReference type="SUPFAM" id="SSF53706">
    <property type="entry name" value="Formate dehydrogenase/DMSO reductase, domains 1-3"/>
    <property type="match status" value="1"/>
</dbReference>
<dbReference type="PANTHER" id="PTHR43105">
    <property type="entry name" value="RESPIRATORY NITRATE REDUCTASE"/>
    <property type="match status" value="1"/>
</dbReference>
<keyword evidence="10 12" id="KW-0411">Iron-sulfur</keyword>
<evidence type="ECO:0000256" key="14">
    <source>
        <dbReference type="SAM" id="SignalP"/>
    </source>
</evidence>
<evidence type="ECO:0000256" key="10">
    <source>
        <dbReference type="ARBA" id="ARBA00023014"/>
    </source>
</evidence>
<dbReference type="InterPro" id="IPR006656">
    <property type="entry name" value="Mopterin_OxRdtase"/>
</dbReference>
<keyword evidence="4 12" id="KW-0500">Molybdenum</keyword>
<comment type="cofactor">
    <cofactor evidence="12">
        <name>Mo-bis(molybdopterin guanine dinucleotide)</name>
        <dbReference type="ChEBI" id="CHEBI:60539"/>
    </cofactor>
    <text evidence="12">Binds 1 molybdenum-bis(molybdopterin guanine dinucleotide) (Mo-bis-MGD) cofactor per subunit.</text>
</comment>
<dbReference type="PROSITE" id="PS51318">
    <property type="entry name" value="TAT"/>
    <property type="match status" value="1"/>
</dbReference>
<dbReference type="Gene3D" id="3.40.50.740">
    <property type="match status" value="1"/>
</dbReference>
<feature type="binding site" evidence="12">
    <location>
        <position position="853"/>
    </location>
    <ligand>
        <name>Mo-bis(molybdopterin guanine dinucleotide)</name>
        <dbReference type="ChEBI" id="CHEBI:60539"/>
    </ligand>
</feature>
<dbReference type="PROSITE" id="PS51669">
    <property type="entry name" value="4FE4S_MOW_BIS_MGD"/>
    <property type="match status" value="1"/>
</dbReference>
<keyword evidence="9 12" id="KW-0408">Iron</keyword>
<evidence type="ECO:0000256" key="3">
    <source>
        <dbReference type="ARBA" id="ARBA00022485"/>
    </source>
</evidence>
<dbReference type="PIRSF" id="PIRSF036643">
    <property type="entry name" value="FDH_alpha"/>
    <property type="match status" value="1"/>
</dbReference>
<dbReference type="HAMAP" id="MF_01630">
    <property type="entry name" value="Nitrate_reduct_NapA"/>
    <property type="match status" value="1"/>
</dbReference>
<feature type="binding site" evidence="12">
    <location>
        <position position="503"/>
    </location>
    <ligand>
        <name>Mo-bis(molybdopterin guanine dinucleotide)</name>
        <dbReference type="ChEBI" id="CHEBI:60539"/>
    </ligand>
</feature>
<keyword evidence="5 12" id="KW-0479">Metal-binding</keyword>
<evidence type="ECO:0000256" key="13">
    <source>
        <dbReference type="SAM" id="MobiDB-lite"/>
    </source>
</evidence>
<evidence type="ECO:0000313" key="16">
    <source>
        <dbReference type="EMBL" id="NHM14052.1"/>
    </source>
</evidence>
<dbReference type="Proteomes" id="UP000636394">
    <property type="component" value="Unassembled WGS sequence"/>
</dbReference>
<dbReference type="EMBL" id="WPCR01000005">
    <property type="protein sequence ID" value="NHM14052.1"/>
    <property type="molecule type" value="Genomic_DNA"/>
</dbReference>
<evidence type="ECO:0000256" key="1">
    <source>
        <dbReference type="ARBA" id="ARBA00008747"/>
    </source>
</evidence>
<protein>
    <recommendedName>
        <fullName evidence="12">Nitrate reductase</fullName>
        <ecNumber evidence="12">1.9.6.1</ecNumber>
    </recommendedName>
</protein>
<dbReference type="InterPro" id="IPR010051">
    <property type="entry name" value="Periplasm_NO3_reductase_lsu"/>
</dbReference>
<feature type="signal peptide" evidence="14">
    <location>
        <begin position="1"/>
        <end position="26"/>
    </location>
</feature>
<proteinExistence type="inferred from homology"/>
<dbReference type="SMART" id="SM00926">
    <property type="entry name" value="Molybdop_Fe4S4"/>
    <property type="match status" value="1"/>
</dbReference>
<evidence type="ECO:0000256" key="2">
    <source>
        <dbReference type="ARBA" id="ARBA00022448"/>
    </source>
</evidence>
<evidence type="ECO:0000256" key="11">
    <source>
        <dbReference type="ARBA" id="ARBA00023063"/>
    </source>
</evidence>
<dbReference type="Pfam" id="PF01568">
    <property type="entry name" value="Molydop_binding"/>
    <property type="match status" value="1"/>
</dbReference>
<dbReference type="InterPro" id="IPR050123">
    <property type="entry name" value="Prok_molybdopt-oxidoreductase"/>
</dbReference>
<comment type="cofactor">
    <cofactor evidence="12">
        <name>[4Fe-4S] cluster</name>
        <dbReference type="ChEBI" id="CHEBI:49883"/>
    </cofactor>
    <text evidence="12">Binds 1 [4Fe-4S] cluster.</text>
</comment>
<dbReference type="GO" id="GO:0030151">
    <property type="term" value="F:molybdenum ion binding"/>
    <property type="evidence" value="ECO:0007669"/>
    <property type="project" value="InterPro"/>
</dbReference>
<dbReference type="InterPro" id="IPR041957">
    <property type="entry name" value="CT_Nitrate-R-NapA-like"/>
</dbReference>